<keyword evidence="2" id="KW-1185">Reference proteome</keyword>
<sequence length="97" mass="11421">MKKFIWLAFLIPILGQAKETEKEFFIEMVNTTCSGHEDPDFCKWQIENLSAISSINTLTYYSCKLKNKKNDECSEAIKMFNYIQNQYDKNMSETTKK</sequence>
<evidence type="ECO:0000313" key="2">
    <source>
        <dbReference type="Proteomes" id="UP000242496"/>
    </source>
</evidence>
<evidence type="ECO:0000313" key="1">
    <source>
        <dbReference type="EMBL" id="SFU43969.1"/>
    </source>
</evidence>
<dbReference type="RefSeq" id="WP_092549005.1">
    <property type="nucleotide sequence ID" value="NZ_CAWRBG010000055.1"/>
</dbReference>
<dbReference type="OrthoDB" id="6455683at2"/>
<dbReference type="Proteomes" id="UP000242496">
    <property type="component" value="Unassembled WGS sequence"/>
</dbReference>
<dbReference type="STRING" id="351659.SAMN05421784_10718"/>
<name>A0A1I7G6A7_9GAMM</name>
<organism evidence="1 2">
    <name type="scientific">Xenorhabdus koppenhoeferi</name>
    <dbReference type="NCBI Taxonomy" id="351659"/>
    <lineage>
        <taxon>Bacteria</taxon>
        <taxon>Pseudomonadati</taxon>
        <taxon>Pseudomonadota</taxon>
        <taxon>Gammaproteobacteria</taxon>
        <taxon>Enterobacterales</taxon>
        <taxon>Morganellaceae</taxon>
        <taxon>Xenorhabdus</taxon>
    </lineage>
</organism>
<accession>A0A1I7G6A7</accession>
<protein>
    <submittedName>
        <fullName evidence="1">Uncharacterized protein</fullName>
    </submittedName>
</protein>
<gene>
    <name evidence="1" type="ORF">SAMN05421784_10718</name>
</gene>
<dbReference type="EMBL" id="FPBJ01000007">
    <property type="protein sequence ID" value="SFU43969.1"/>
    <property type="molecule type" value="Genomic_DNA"/>
</dbReference>
<proteinExistence type="predicted"/>
<reference evidence="2" key="1">
    <citation type="submission" date="2016-10" db="EMBL/GenBank/DDBJ databases">
        <authorList>
            <person name="Varghese N."/>
            <person name="Submissions S."/>
        </authorList>
    </citation>
    <scope>NUCLEOTIDE SEQUENCE [LARGE SCALE GENOMIC DNA]</scope>
    <source>
        <strain evidence="2">DSM 18168</strain>
    </source>
</reference>
<dbReference type="AlphaFoldDB" id="A0A1I7G6A7"/>